<reference evidence="1" key="1">
    <citation type="submission" date="2021-11" db="EMBL/GenBank/DDBJ databases">
        <title>A Novel Adlercreutzia Species, isolated from a Allomyrina dichotoma larva feces.</title>
        <authorList>
            <person name="Suh M.K."/>
        </authorList>
    </citation>
    <scope>NUCLEOTIDE SEQUENCE</scope>
    <source>
        <strain evidence="1">JBNU-10</strain>
    </source>
</reference>
<evidence type="ECO:0000313" key="2">
    <source>
        <dbReference type="Proteomes" id="UP001430755"/>
    </source>
</evidence>
<dbReference type="GO" id="GO:0003677">
    <property type="term" value="F:DNA binding"/>
    <property type="evidence" value="ECO:0007669"/>
    <property type="project" value="UniProtKB-KW"/>
</dbReference>
<proteinExistence type="predicted"/>
<comment type="caution">
    <text evidence="1">The sequence shown here is derived from an EMBL/GenBank/DDBJ whole genome shotgun (WGS) entry which is preliminary data.</text>
</comment>
<dbReference type="RefSeq" id="WP_242165750.1">
    <property type="nucleotide sequence ID" value="NZ_JAJMLW010000003.1"/>
</dbReference>
<keyword evidence="2" id="KW-1185">Reference proteome</keyword>
<organism evidence="1 2">
    <name type="scientific">Adlercreutzia faecimuris</name>
    <dbReference type="NCBI Taxonomy" id="2897341"/>
    <lineage>
        <taxon>Bacteria</taxon>
        <taxon>Bacillati</taxon>
        <taxon>Actinomycetota</taxon>
        <taxon>Coriobacteriia</taxon>
        <taxon>Eggerthellales</taxon>
        <taxon>Eggerthellaceae</taxon>
        <taxon>Adlercreutzia</taxon>
    </lineage>
</organism>
<name>A0ABS9WIV1_9ACTN</name>
<dbReference type="EMBL" id="JAJMLW010000003">
    <property type="protein sequence ID" value="MCI2242460.1"/>
    <property type="molecule type" value="Genomic_DNA"/>
</dbReference>
<protein>
    <submittedName>
        <fullName evidence="1">DNA-binding protein</fullName>
    </submittedName>
</protein>
<dbReference type="Proteomes" id="UP001430755">
    <property type="component" value="Unassembled WGS sequence"/>
</dbReference>
<sequence>MLHVYEFEVFEGEDGWLIAAPFDMEGGTQGASMREVAEMAADWLQSEMEHRALHDLPFPEPTFHNELRHGGERLIVAVNAGKDTIPRMTAAAAARELGLTRGRVSQMVKAGQLETFRDEGRIWVTRGSVEARKAEAPRAGRPRKTAQA</sequence>
<accession>A0ABS9WIV1</accession>
<gene>
    <name evidence="1" type="ORF">LPT13_08860</name>
</gene>
<keyword evidence="1" id="KW-0238">DNA-binding</keyword>
<evidence type="ECO:0000313" key="1">
    <source>
        <dbReference type="EMBL" id="MCI2242460.1"/>
    </source>
</evidence>